<keyword evidence="4 5" id="KW-0234">DNA repair</keyword>
<sequence length="211" mass="22845">MNARLQAHHLPKVLPRTFYSRSPEIVAKALLGKILIRDLQGKRLTARITEVEAYLGLIDPASHASRGLTPSNAILFGPSGHVYVYFIYGMYYCLNVAAHLPGEAGGVLIRALDPIDGRETMADLRGLPHNAKPKLLTGGPGRLCQALDITRSNSSGLDVTSPISAIRIADDGHHPTEIQTTPRIGISKAADRPLRFLIGEVAKARRSTSRS</sequence>
<dbReference type="InterPro" id="IPR036995">
    <property type="entry name" value="MPG_sf"/>
</dbReference>
<evidence type="ECO:0000256" key="2">
    <source>
        <dbReference type="ARBA" id="ARBA00022763"/>
    </source>
</evidence>
<evidence type="ECO:0000256" key="1">
    <source>
        <dbReference type="ARBA" id="ARBA00009232"/>
    </source>
</evidence>
<dbReference type="SUPFAM" id="SSF50486">
    <property type="entry name" value="FMT C-terminal domain-like"/>
    <property type="match status" value="1"/>
</dbReference>
<dbReference type="PANTHER" id="PTHR10429:SF0">
    <property type="entry name" value="DNA-3-METHYLADENINE GLYCOSYLASE"/>
    <property type="match status" value="1"/>
</dbReference>
<evidence type="ECO:0000256" key="3">
    <source>
        <dbReference type="ARBA" id="ARBA00022801"/>
    </source>
</evidence>
<dbReference type="InterPro" id="IPR011034">
    <property type="entry name" value="Formyl_transferase-like_C_sf"/>
</dbReference>
<keyword evidence="3 5" id="KW-0378">Hydrolase</keyword>
<dbReference type="PANTHER" id="PTHR10429">
    <property type="entry name" value="DNA-3-METHYLADENINE GLYCOSYLASE"/>
    <property type="match status" value="1"/>
</dbReference>
<dbReference type="AlphaFoldDB" id="A0AAU7Z736"/>
<evidence type="ECO:0000256" key="4">
    <source>
        <dbReference type="ARBA" id="ARBA00023204"/>
    </source>
</evidence>
<dbReference type="HAMAP" id="MF_00527">
    <property type="entry name" value="3MGH"/>
    <property type="match status" value="1"/>
</dbReference>
<name>A0AAU7Z736_9BACT</name>
<dbReference type="EMBL" id="CP132938">
    <property type="protein sequence ID" value="XCB24746.1"/>
    <property type="molecule type" value="Genomic_DNA"/>
</dbReference>
<keyword evidence="6" id="KW-0326">Glycosidase</keyword>
<dbReference type="EC" id="3.2.2.-" evidence="5"/>
<dbReference type="NCBIfam" id="NF002003">
    <property type="entry name" value="PRK00802.1-3"/>
    <property type="match status" value="1"/>
</dbReference>
<evidence type="ECO:0000313" key="6">
    <source>
        <dbReference type="EMBL" id="XCB24746.1"/>
    </source>
</evidence>
<dbReference type="GO" id="GO:0006284">
    <property type="term" value="P:base-excision repair"/>
    <property type="evidence" value="ECO:0007669"/>
    <property type="project" value="InterPro"/>
</dbReference>
<comment type="similarity">
    <text evidence="1 5">Belongs to the DNA glycosylase MPG family.</text>
</comment>
<accession>A0AAU7Z736</accession>
<dbReference type="Gene3D" id="3.10.300.10">
    <property type="entry name" value="Methylpurine-DNA glycosylase (MPG)"/>
    <property type="match status" value="1"/>
</dbReference>
<dbReference type="NCBIfam" id="TIGR00567">
    <property type="entry name" value="3mg"/>
    <property type="match status" value="1"/>
</dbReference>
<dbReference type="InterPro" id="IPR003180">
    <property type="entry name" value="MPG"/>
</dbReference>
<dbReference type="GO" id="GO:0003905">
    <property type="term" value="F:alkylbase DNA N-glycosylase activity"/>
    <property type="evidence" value="ECO:0007669"/>
    <property type="project" value="InterPro"/>
</dbReference>
<gene>
    <name evidence="6" type="ORF">RBB81_16400</name>
</gene>
<dbReference type="FunFam" id="3.10.300.10:FF:000001">
    <property type="entry name" value="Putative 3-methyladenine DNA glycosylase"/>
    <property type="match status" value="1"/>
</dbReference>
<reference evidence="6" key="1">
    <citation type="submission" date="2023-08" db="EMBL/GenBank/DDBJ databases">
        <authorList>
            <person name="Messyasz A."/>
            <person name="Mannisto M.K."/>
            <person name="Kerkhof L.J."/>
            <person name="Haggblom M."/>
        </authorList>
    </citation>
    <scope>NUCLEOTIDE SEQUENCE</scope>
    <source>
        <strain evidence="6">M8UP39</strain>
    </source>
</reference>
<organism evidence="6">
    <name type="scientific">Tunturiibacter gelidiferens</name>
    <dbReference type="NCBI Taxonomy" id="3069689"/>
    <lineage>
        <taxon>Bacteria</taxon>
        <taxon>Pseudomonadati</taxon>
        <taxon>Acidobacteriota</taxon>
        <taxon>Terriglobia</taxon>
        <taxon>Terriglobales</taxon>
        <taxon>Acidobacteriaceae</taxon>
        <taxon>Tunturiibacter</taxon>
    </lineage>
</organism>
<dbReference type="CDD" id="cd00540">
    <property type="entry name" value="AAG"/>
    <property type="match status" value="1"/>
</dbReference>
<dbReference type="KEGG" id="tgi:RBB81_16400"/>
<proteinExistence type="inferred from homology"/>
<dbReference type="GO" id="GO:0003677">
    <property type="term" value="F:DNA binding"/>
    <property type="evidence" value="ECO:0007669"/>
    <property type="project" value="InterPro"/>
</dbReference>
<reference evidence="6" key="2">
    <citation type="journal article" date="2024" name="Environ. Microbiol.">
        <title>Genome analysis and description of Tunturibacter gen. nov. expands the diversity of Terriglobia in tundra soils.</title>
        <authorList>
            <person name="Messyasz A."/>
            <person name="Mannisto M.K."/>
            <person name="Kerkhof L.J."/>
            <person name="Haggblom M.M."/>
        </authorList>
    </citation>
    <scope>NUCLEOTIDE SEQUENCE</scope>
    <source>
        <strain evidence="6">M8UP39</strain>
    </source>
</reference>
<keyword evidence="2 5" id="KW-0227">DNA damage</keyword>
<protein>
    <recommendedName>
        <fullName evidence="5">Putative 3-methyladenine DNA glycosylase</fullName>
        <ecNumber evidence="5">3.2.2.-</ecNumber>
    </recommendedName>
</protein>
<evidence type="ECO:0000256" key="5">
    <source>
        <dbReference type="HAMAP-Rule" id="MF_00527"/>
    </source>
</evidence>
<dbReference type="Pfam" id="PF02245">
    <property type="entry name" value="Pur_DNA_glyco"/>
    <property type="match status" value="1"/>
</dbReference>